<feature type="coiled-coil region" evidence="18">
    <location>
        <begin position="748"/>
        <end position="824"/>
    </location>
</feature>
<dbReference type="Pfam" id="PF00338">
    <property type="entry name" value="Ribosomal_S10"/>
    <property type="match status" value="1"/>
</dbReference>
<reference evidence="21 22" key="1">
    <citation type="submission" date="2019-06" db="EMBL/GenBank/DDBJ databases">
        <title>Draft genomes of female and male turbot (Scophthalmus maximus).</title>
        <authorList>
            <person name="Xu H."/>
            <person name="Xu X.-W."/>
            <person name="Shao C."/>
            <person name="Chen S."/>
        </authorList>
    </citation>
    <scope>NUCLEOTIDE SEQUENCE [LARGE SCALE GENOMIC DNA]</scope>
    <source>
        <strain evidence="21">Ysfricsl-2016a</strain>
        <tissue evidence="21">Blood</tissue>
    </source>
</reference>
<dbReference type="GO" id="GO:0051231">
    <property type="term" value="P:spindle elongation"/>
    <property type="evidence" value="ECO:0007669"/>
    <property type="project" value="TreeGrafter"/>
</dbReference>
<evidence type="ECO:0000256" key="16">
    <source>
        <dbReference type="ARBA" id="ARBA00045746"/>
    </source>
</evidence>
<name>A0A6A4S7M0_SCOMX</name>
<evidence type="ECO:0000256" key="11">
    <source>
        <dbReference type="ARBA" id="ARBA00023175"/>
    </source>
</evidence>
<dbReference type="SMART" id="SM01403">
    <property type="entry name" value="Ribosomal_S10"/>
    <property type="match status" value="1"/>
</dbReference>
<dbReference type="PANTHER" id="PTHR47970">
    <property type="entry name" value="KINESIN-LIKE PROTEIN KIF11"/>
    <property type="match status" value="1"/>
</dbReference>
<dbReference type="GO" id="GO:0072686">
    <property type="term" value="C:mitotic spindle"/>
    <property type="evidence" value="ECO:0007669"/>
    <property type="project" value="TreeGrafter"/>
</dbReference>
<dbReference type="InterPro" id="IPR047149">
    <property type="entry name" value="KIF11-like"/>
</dbReference>
<proteinExistence type="inferred from homology"/>
<evidence type="ECO:0000256" key="6">
    <source>
        <dbReference type="ARBA" id="ARBA00022701"/>
    </source>
</evidence>
<dbReference type="FunFam" id="3.30.70.600:FF:000011">
    <property type="entry name" value="Uncharacterized protein"/>
    <property type="match status" value="1"/>
</dbReference>
<comment type="function">
    <text evidence="16">Component of the small ribosomal subunit. The ribosome is a large ribonucleoprotein complex responsible for the synthesis of proteins in the cell.</text>
</comment>
<dbReference type="GO" id="GO:0005829">
    <property type="term" value="C:cytosol"/>
    <property type="evidence" value="ECO:0007669"/>
    <property type="project" value="UniProtKB-ARBA"/>
</dbReference>
<dbReference type="GO" id="GO:0005524">
    <property type="term" value="F:ATP binding"/>
    <property type="evidence" value="ECO:0007669"/>
    <property type="project" value="UniProtKB-UniRule"/>
</dbReference>
<dbReference type="PROSITE" id="PS00361">
    <property type="entry name" value="RIBOSOMAL_S10"/>
    <property type="match status" value="1"/>
</dbReference>
<evidence type="ECO:0000256" key="19">
    <source>
        <dbReference type="SAM" id="Phobius"/>
    </source>
</evidence>
<evidence type="ECO:0000256" key="7">
    <source>
        <dbReference type="ARBA" id="ARBA00022741"/>
    </source>
</evidence>
<dbReference type="PROSITE" id="PS00411">
    <property type="entry name" value="KINESIN_MOTOR_1"/>
    <property type="match status" value="1"/>
</dbReference>
<dbReference type="Gene3D" id="3.30.70.600">
    <property type="entry name" value="Ribosomal protein S10 domain"/>
    <property type="match status" value="1"/>
</dbReference>
<keyword evidence="9" id="KW-0689">Ribosomal protein</keyword>
<accession>A0A6A4S7M0</accession>
<keyword evidence="11 17" id="KW-0505">Motor protein</keyword>
<dbReference type="GO" id="GO:0005840">
    <property type="term" value="C:ribosome"/>
    <property type="evidence" value="ECO:0007669"/>
    <property type="project" value="UniProtKB-KW"/>
</dbReference>
<keyword evidence="19" id="KW-1133">Transmembrane helix</keyword>
<evidence type="ECO:0000256" key="2">
    <source>
        <dbReference type="ARBA" id="ARBA00007102"/>
    </source>
</evidence>
<evidence type="ECO:0000256" key="15">
    <source>
        <dbReference type="ARBA" id="ARBA00035450"/>
    </source>
</evidence>
<dbReference type="InterPro" id="IPR027417">
    <property type="entry name" value="P-loop_NTPase"/>
</dbReference>
<evidence type="ECO:0000256" key="10">
    <source>
        <dbReference type="ARBA" id="ARBA00023054"/>
    </source>
</evidence>
<evidence type="ECO:0000256" key="17">
    <source>
        <dbReference type="PROSITE-ProRule" id="PRU00283"/>
    </source>
</evidence>
<evidence type="ECO:0000256" key="8">
    <source>
        <dbReference type="ARBA" id="ARBA00022840"/>
    </source>
</evidence>
<dbReference type="Gene3D" id="3.40.850.10">
    <property type="entry name" value="Kinesin motor domain"/>
    <property type="match status" value="2"/>
</dbReference>
<sequence length="1101" mass="123289">MAFKDTGKAPVEAEVAIHRIRITLTSRNVKSLEKVCADLIRGAKEKSLKVKGPVRMPTKTLRITTRKTPCELVTTEVSELTDFLEPYCSKMSTISDLTAEENTQQPDDMDLTCCDVPTVSTSPHQTDMPGDAEPQTMRVYLRVRPFSREELVDNEDQDCVVIENSQTVSLNAPKGSATMKSSEKGIGMSIHKFSFSQIFGSETTQAELYENTVKSQMSDFLDGKNALIFSYGVTNAGKTFTIQGTPKDPGILPRVLDATFHHIGSDQYEGMDVKPYLRNEAQYLGPDQVKQERGAKAAIFATVKEECDPLRASSGSEPLPCASSALSNNQTEAGSSQFALWVAFFEIYNECVYDLLQPSLCSKSKKRAALRVCDNGAGNAYVKGLRMPLSSVLKYHFHYSHSIFTMKLLKIDGGEVKRISEFSLCDLAGSERCNKTKTFGERLKEAGNINNSLLILGKCITALRNNQTERMKSSYIPFRESKLTKLFQAVFCGKGRGSMIVNINQCASTYDETLHVMKFSAVAKQVLQVIPDKPLGFLAPCLVGRDGKPLVKNGMIDDQALESYLSEDELLDEEDEANMSLLPQNELVNMIESLRTKLLAERRRNLVQEMDIRKEMGDAMIQQLMESEELRTRQIEQLKESYQEKLENTFEMYKDAIKKHAYQSAMNNLEDDYVPLDEFIAEEEKVEALRRKVAELETKGVSAVPSLDQSSQTQTCKAAEAAELTFSTQRDDRCKRLYKEKCAIERMCEDKQQLILSLEKRLMDLSETLQKIRDGFLEKSADLEALQMKSDDQKKYLEDALRQNVEKDQEIASLKAEVAKLSQKSPVQPKVKRGLLANIREAVTSPRKVTFITVFCLQVAIKYTFLKMQCQKQSVVACYRHLASCVGGCTDSLQLRDELRQTREKAQKLAASICHHLTSHLRDKSLPEEQRKEMELLWVAFSSSLELLHVDMCKVFSMGDIFSLANTATLVQTGLQGGGSEVAARALSLPDLNQALTPTPAAGLESQERSTMEQEISQIDHMIDDMEMKVNVLRWMVEPHGPQYADPLSSADSASLALLSIDEEQPAQQPLCQRKQIFAFLLLFTVVLLASTLSVCIVLFS</sequence>
<dbReference type="GO" id="GO:0090307">
    <property type="term" value="P:mitotic spindle assembly"/>
    <property type="evidence" value="ECO:0007669"/>
    <property type="project" value="TreeGrafter"/>
</dbReference>
<keyword evidence="4" id="KW-0963">Cytoplasm</keyword>
<keyword evidence="10 18" id="KW-0175">Coiled coil</keyword>
<dbReference type="InterPro" id="IPR036961">
    <property type="entry name" value="Kinesin_motor_dom_sf"/>
</dbReference>
<evidence type="ECO:0000256" key="3">
    <source>
        <dbReference type="ARBA" id="ARBA00011542"/>
    </source>
</evidence>
<dbReference type="SMART" id="SM00129">
    <property type="entry name" value="KISc"/>
    <property type="match status" value="1"/>
</dbReference>
<feature type="transmembrane region" description="Helical" evidence="19">
    <location>
        <begin position="1077"/>
        <end position="1100"/>
    </location>
</feature>
<comment type="similarity">
    <text evidence="2">Belongs to the universal ribosomal protein uS10 family.</text>
</comment>
<evidence type="ECO:0000259" key="20">
    <source>
        <dbReference type="PROSITE" id="PS50067"/>
    </source>
</evidence>
<evidence type="ECO:0000256" key="14">
    <source>
        <dbReference type="ARBA" id="ARBA00035162"/>
    </source>
</evidence>
<dbReference type="SUPFAM" id="SSF52540">
    <property type="entry name" value="P-loop containing nucleoside triphosphate hydrolases"/>
    <property type="match status" value="1"/>
</dbReference>
<dbReference type="InterPro" id="IPR036838">
    <property type="entry name" value="Ribosomal_uS10_dom_sf"/>
</dbReference>
<evidence type="ECO:0000256" key="9">
    <source>
        <dbReference type="ARBA" id="ARBA00022980"/>
    </source>
</evidence>
<evidence type="ECO:0000256" key="13">
    <source>
        <dbReference type="ARBA" id="ARBA00023274"/>
    </source>
</evidence>
<organism evidence="21 22">
    <name type="scientific">Scophthalmus maximus</name>
    <name type="common">Turbot</name>
    <name type="synonym">Psetta maxima</name>
    <dbReference type="NCBI Taxonomy" id="52904"/>
    <lineage>
        <taxon>Eukaryota</taxon>
        <taxon>Metazoa</taxon>
        <taxon>Chordata</taxon>
        <taxon>Craniata</taxon>
        <taxon>Vertebrata</taxon>
        <taxon>Euteleostomi</taxon>
        <taxon>Actinopterygii</taxon>
        <taxon>Neopterygii</taxon>
        <taxon>Teleostei</taxon>
        <taxon>Neoteleostei</taxon>
        <taxon>Acanthomorphata</taxon>
        <taxon>Carangaria</taxon>
        <taxon>Pleuronectiformes</taxon>
        <taxon>Pleuronectoidei</taxon>
        <taxon>Scophthalmidae</taxon>
        <taxon>Scophthalmus</taxon>
    </lineage>
</organism>
<evidence type="ECO:0000256" key="1">
    <source>
        <dbReference type="ARBA" id="ARBA00004186"/>
    </source>
</evidence>
<dbReference type="GO" id="GO:0008574">
    <property type="term" value="F:plus-end-directed microtubule motor activity"/>
    <property type="evidence" value="ECO:0007669"/>
    <property type="project" value="TreeGrafter"/>
</dbReference>
<dbReference type="InterPro" id="IPR027486">
    <property type="entry name" value="Ribosomal_uS10_dom"/>
</dbReference>
<dbReference type="GO" id="GO:0003735">
    <property type="term" value="F:structural constituent of ribosome"/>
    <property type="evidence" value="ECO:0007669"/>
    <property type="project" value="InterPro"/>
</dbReference>
<dbReference type="Proteomes" id="UP000438429">
    <property type="component" value="Unassembled WGS sequence"/>
</dbReference>
<comment type="similarity">
    <text evidence="17">Belongs to the TRAFAC class myosin-kinesin ATPase superfamily. Kinesin family.</text>
</comment>
<dbReference type="GO" id="GO:0005876">
    <property type="term" value="C:spindle microtubule"/>
    <property type="evidence" value="ECO:0007669"/>
    <property type="project" value="TreeGrafter"/>
</dbReference>
<evidence type="ECO:0000256" key="12">
    <source>
        <dbReference type="ARBA" id="ARBA00023212"/>
    </source>
</evidence>
<evidence type="ECO:0000313" key="21">
    <source>
        <dbReference type="EMBL" id="KAF0028285.1"/>
    </source>
</evidence>
<dbReference type="Pfam" id="PF00225">
    <property type="entry name" value="Kinesin"/>
    <property type="match status" value="2"/>
</dbReference>
<keyword evidence="19" id="KW-0472">Membrane</keyword>
<keyword evidence="5" id="KW-0597">Phosphoprotein</keyword>
<comment type="subunit">
    <text evidence="3">Component of the 40S small ribosomal subunit.</text>
</comment>
<comment type="subcellular location">
    <subcellularLocation>
        <location evidence="1">Cytoplasm</location>
        <location evidence="1">Cytoskeleton</location>
        <location evidence="1">Spindle</location>
    </subcellularLocation>
</comment>
<dbReference type="GO" id="GO:0003723">
    <property type="term" value="F:RNA binding"/>
    <property type="evidence" value="ECO:0007669"/>
    <property type="project" value="InterPro"/>
</dbReference>
<dbReference type="GO" id="GO:0006412">
    <property type="term" value="P:translation"/>
    <property type="evidence" value="ECO:0007669"/>
    <property type="project" value="InterPro"/>
</dbReference>
<evidence type="ECO:0000256" key="4">
    <source>
        <dbReference type="ARBA" id="ARBA00022490"/>
    </source>
</evidence>
<keyword evidence="12" id="KW-0206">Cytoskeleton</keyword>
<evidence type="ECO:0000256" key="18">
    <source>
        <dbReference type="SAM" id="Coils"/>
    </source>
</evidence>
<feature type="coiled-coil region" evidence="18">
    <location>
        <begin position="625"/>
        <end position="699"/>
    </location>
</feature>
<evidence type="ECO:0000313" key="22">
    <source>
        <dbReference type="Proteomes" id="UP000438429"/>
    </source>
</evidence>
<protein>
    <recommendedName>
        <fullName evidence="14">Small ribosomal subunit protein uS10</fullName>
    </recommendedName>
    <alternativeName>
        <fullName evidence="15">40S ribosomal protein S20</fullName>
    </alternativeName>
</protein>
<keyword evidence="7 17" id="KW-0547">Nucleotide-binding</keyword>
<dbReference type="InterPro" id="IPR019821">
    <property type="entry name" value="Kinesin_motor_CS"/>
</dbReference>
<keyword evidence="13" id="KW-0687">Ribonucleoprotein</keyword>
<dbReference type="GO" id="GO:0007018">
    <property type="term" value="P:microtubule-based movement"/>
    <property type="evidence" value="ECO:0007669"/>
    <property type="project" value="InterPro"/>
</dbReference>
<dbReference type="GO" id="GO:1990904">
    <property type="term" value="C:ribonucleoprotein complex"/>
    <property type="evidence" value="ECO:0007669"/>
    <property type="project" value="UniProtKB-KW"/>
</dbReference>
<gene>
    <name evidence="21" type="ORF">F2P81_019372</name>
</gene>
<feature type="binding site" evidence="17">
    <location>
        <begin position="232"/>
        <end position="239"/>
    </location>
    <ligand>
        <name>ATP</name>
        <dbReference type="ChEBI" id="CHEBI:30616"/>
    </ligand>
</feature>
<dbReference type="InterPro" id="IPR018268">
    <property type="entry name" value="Ribosomal_uS10_CS"/>
</dbReference>
<dbReference type="AlphaFoldDB" id="A0A6A4S7M0"/>
<dbReference type="GO" id="GO:0005634">
    <property type="term" value="C:nucleus"/>
    <property type="evidence" value="ECO:0007669"/>
    <property type="project" value="TreeGrafter"/>
</dbReference>
<dbReference type="GO" id="GO:0008017">
    <property type="term" value="F:microtubule binding"/>
    <property type="evidence" value="ECO:0007669"/>
    <property type="project" value="InterPro"/>
</dbReference>
<keyword evidence="8 17" id="KW-0067">ATP-binding</keyword>
<feature type="domain" description="Kinesin motor" evidence="20">
    <location>
        <begin position="136"/>
        <end position="526"/>
    </location>
</feature>
<dbReference type="EMBL" id="VEVO01000017">
    <property type="protein sequence ID" value="KAF0028285.1"/>
    <property type="molecule type" value="Genomic_DNA"/>
</dbReference>
<keyword evidence="6" id="KW-0493">Microtubule</keyword>
<dbReference type="PROSITE" id="PS50067">
    <property type="entry name" value="KINESIN_MOTOR_2"/>
    <property type="match status" value="1"/>
</dbReference>
<keyword evidence="19" id="KW-0812">Transmembrane</keyword>
<dbReference type="PANTHER" id="PTHR47970:SF29">
    <property type="entry name" value="KINESIN FAMILY MEMBER 20B"/>
    <property type="match status" value="1"/>
</dbReference>
<dbReference type="PRINTS" id="PR00380">
    <property type="entry name" value="KINESINHEAVY"/>
</dbReference>
<comment type="caution">
    <text evidence="21">The sequence shown here is derived from an EMBL/GenBank/DDBJ whole genome shotgun (WGS) entry which is preliminary data.</text>
</comment>
<dbReference type="InterPro" id="IPR001752">
    <property type="entry name" value="Kinesin_motor_dom"/>
</dbReference>
<evidence type="ECO:0000256" key="5">
    <source>
        <dbReference type="ARBA" id="ARBA00022553"/>
    </source>
</evidence>
<dbReference type="SUPFAM" id="SSF54999">
    <property type="entry name" value="Ribosomal protein S10"/>
    <property type="match status" value="1"/>
</dbReference>